<feature type="transmembrane region" description="Helical" evidence="21">
    <location>
        <begin position="192"/>
        <end position="212"/>
    </location>
</feature>
<dbReference type="Proteomes" id="UP001328107">
    <property type="component" value="Unassembled WGS sequence"/>
</dbReference>
<dbReference type="PANTHER" id="PTHR46378">
    <property type="entry name" value="STEROL REGULATORY ELEMENT-BINDING PROTEIN CLEAVAGE-ACTIVATING PROTEIN"/>
    <property type="match status" value="1"/>
</dbReference>
<evidence type="ECO:0000256" key="14">
    <source>
        <dbReference type="ARBA" id="ARBA00023121"/>
    </source>
</evidence>
<dbReference type="InterPro" id="IPR000731">
    <property type="entry name" value="SSD"/>
</dbReference>
<evidence type="ECO:0000256" key="4">
    <source>
        <dbReference type="ARBA" id="ARBA00007410"/>
    </source>
</evidence>
<dbReference type="SMART" id="SM00320">
    <property type="entry name" value="WD40"/>
    <property type="match status" value="3"/>
</dbReference>
<dbReference type="GO" id="GO:0012507">
    <property type="term" value="C:ER to Golgi transport vesicle membrane"/>
    <property type="evidence" value="ECO:0007669"/>
    <property type="project" value="UniProtKB-SubCell"/>
</dbReference>
<evidence type="ECO:0000259" key="22">
    <source>
        <dbReference type="PROSITE" id="PS50156"/>
    </source>
</evidence>
<dbReference type="GO" id="GO:0032934">
    <property type="term" value="F:sterol binding"/>
    <property type="evidence" value="ECO:0007669"/>
    <property type="project" value="InterPro"/>
</dbReference>
<evidence type="ECO:0000256" key="9">
    <source>
        <dbReference type="ARBA" id="ARBA00022737"/>
    </source>
</evidence>
<evidence type="ECO:0000256" key="18">
    <source>
        <dbReference type="ARBA" id="ARBA00023221"/>
    </source>
</evidence>
<name>A0AAN4ZK52_9BILA</name>
<comment type="subcellular location">
    <subcellularLocation>
        <location evidence="2">Cytoplasmic vesicle</location>
        <location evidence="2">COPII-coated vesicle membrane</location>
        <topology evidence="2">Multi-pass membrane protein</topology>
    </subcellularLocation>
    <subcellularLocation>
        <location evidence="1">Endoplasmic reticulum membrane</location>
        <topology evidence="1">Multi-pass membrane protein</topology>
    </subcellularLocation>
    <subcellularLocation>
        <location evidence="3">Golgi apparatus membrane</location>
        <topology evidence="3">Multi-pass membrane protein</topology>
    </subcellularLocation>
</comment>
<organism evidence="23 24">
    <name type="scientific">Pristionchus mayeri</name>
    <dbReference type="NCBI Taxonomy" id="1317129"/>
    <lineage>
        <taxon>Eukaryota</taxon>
        <taxon>Metazoa</taxon>
        <taxon>Ecdysozoa</taxon>
        <taxon>Nematoda</taxon>
        <taxon>Chromadorea</taxon>
        <taxon>Rhabditida</taxon>
        <taxon>Rhabditina</taxon>
        <taxon>Diplogasteromorpha</taxon>
        <taxon>Diplogasteroidea</taxon>
        <taxon>Neodiplogasteridae</taxon>
        <taxon>Pristionchus</taxon>
    </lineage>
</organism>
<dbReference type="GO" id="GO:0045540">
    <property type="term" value="P:regulation of cholesterol biosynthetic process"/>
    <property type="evidence" value="ECO:0007669"/>
    <property type="project" value="TreeGrafter"/>
</dbReference>
<keyword evidence="13" id="KW-0443">Lipid metabolism</keyword>
<dbReference type="Gene3D" id="2.130.10.10">
    <property type="entry name" value="YVTN repeat-like/Quinoprotein amine dehydrogenase"/>
    <property type="match status" value="2"/>
</dbReference>
<dbReference type="EMBL" id="BTRK01000002">
    <property type="protein sequence ID" value="GMR38490.1"/>
    <property type="molecule type" value="Genomic_DNA"/>
</dbReference>
<evidence type="ECO:0000256" key="19">
    <source>
        <dbReference type="ARBA" id="ARBA00045958"/>
    </source>
</evidence>
<dbReference type="GO" id="GO:0000139">
    <property type="term" value="C:Golgi membrane"/>
    <property type="evidence" value="ECO:0007669"/>
    <property type="project" value="UniProtKB-SubCell"/>
</dbReference>
<evidence type="ECO:0000256" key="8">
    <source>
        <dbReference type="ARBA" id="ARBA00022692"/>
    </source>
</evidence>
<evidence type="ECO:0000256" key="21">
    <source>
        <dbReference type="SAM" id="Phobius"/>
    </source>
</evidence>
<dbReference type="GO" id="GO:0008203">
    <property type="term" value="P:cholesterol metabolic process"/>
    <property type="evidence" value="ECO:0007669"/>
    <property type="project" value="UniProtKB-KW"/>
</dbReference>
<dbReference type="AlphaFoldDB" id="A0AAN4ZK52"/>
<dbReference type="PANTHER" id="PTHR46378:SF1">
    <property type="entry name" value="STEROL REGULATORY ELEMENT-BINDING PROTEIN CLEAVAGE-ACTIVATING PROTEIN"/>
    <property type="match status" value="1"/>
</dbReference>
<keyword evidence="14" id="KW-0446">Lipid-binding</keyword>
<keyword evidence="8 21" id="KW-0812">Transmembrane</keyword>
<keyword evidence="16" id="KW-1207">Sterol metabolism</keyword>
<proteinExistence type="inferred from homology"/>
<keyword evidence="24" id="KW-1185">Reference proteome</keyword>
<dbReference type="InterPro" id="IPR053958">
    <property type="entry name" value="HMGCR/SNAP/NPC1-like_SSD"/>
</dbReference>
<keyword evidence="18" id="KW-0753">Steroid metabolism</keyword>
<evidence type="ECO:0000313" key="23">
    <source>
        <dbReference type="EMBL" id="GMR38490.1"/>
    </source>
</evidence>
<evidence type="ECO:0000256" key="6">
    <source>
        <dbReference type="ARBA" id="ARBA00022548"/>
    </source>
</evidence>
<keyword evidence="12" id="KW-0333">Golgi apparatus</keyword>
<dbReference type="SUPFAM" id="SSF50978">
    <property type="entry name" value="WD40 repeat-like"/>
    <property type="match status" value="1"/>
</dbReference>
<evidence type="ECO:0000256" key="3">
    <source>
        <dbReference type="ARBA" id="ARBA00004653"/>
    </source>
</evidence>
<feature type="transmembrane region" description="Helical" evidence="21">
    <location>
        <begin position="148"/>
        <end position="171"/>
    </location>
</feature>
<dbReference type="InterPro" id="IPR036322">
    <property type="entry name" value="WD40_repeat_dom_sf"/>
</dbReference>
<keyword evidence="15 21" id="KW-0472">Membrane</keyword>
<evidence type="ECO:0000256" key="11">
    <source>
        <dbReference type="ARBA" id="ARBA00022989"/>
    </source>
</evidence>
<evidence type="ECO:0000256" key="17">
    <source>
        <dbReference type="ARBA" id="ARBA00023180"/>
    </source>
</evidence>
<feature type="transmembrane region" description="Helical" evidence="21">
    <location>
        <begin position="218"/>
        <end position="243"/>
    </location>
</feature>
<comment type="caution">
    <text evidence="23">The sequence shown here is derived from an EMBL/GenBank/DDBJ whole genome shotgun (WGS) entry which is preliminary data.</text>
</comment>
<feature type="compositionally biased region" description="Polar residues" evidence="20">
    <location>
        <begin position="303"/>
        <end position="318"/>
    </location>
</feature>
<evidence type="ECO:0000256" key="12">
    <source>
        <dbReference type="ARBA" id="ARBA00023034"/>
    </source>
</evidence>
<dbReference type="InterPro" id="IPR030225">
    <property type="entry name" value="SCAP"/>
</dbReference>
<dbReference type="PROSITE" id="PS50156">
    <property type="entry name" value="SSD"/>
    <property type="match status" value="1"/>
</dbReference>
<dbReference type="Pfam" id="PF12349">
    <property type="entry name" value="Sterol-sensing"/>
    <property type="match status" value="1"/>
</dbReference>
<dbReference type="InterPro" id="IPR057041">
    <property type="entry name" value="SCAP_N"/>
</dbReference>
<feature type="compositionally biased region" description="Basic and acidic residues" evidence="20">
    <location>
        <begin position="319"/>
        <end position="328"/>
    </location>
</feature>
<dbReference type="GO" id="GO:0005789">
    <property type="term" value="C:endoplasmic reticulum membrane"/>
    <property type="evidence" value="ECO:0007669"/>
    <property type="project" value="UniProtKB-SubCell"/>
</dbReference>
<feature type="transmembrane region" description="Helical" evidence="21">
    <location>
        <begin position="85"/>
        <end position="101"/>
    </location>
</feature>
<evidence type="ECO:0000256" key="15">
    <source>
        <dbReference type="ARBA" id="ARBA00023136"/>
    </source>
</evidence>
<dbReference type="InterPro" id="IPR015943">
    <property type="entry name" value="WD40/YVTN_repeat-like_dom_sf"/>
</dbReference>
<reference evidence="24" key="1">
    <citation type="submission" date="2022-10" db="EMBL/GenBank/DDBJ databases">
        <title>Genome assembly of Pristionchus species.</title>
        <authorList>
            <person name="Yoshida K."/>
            <person name="Sommer R.J."/>
        </authorList>
    </citation>
    <scope>NUCLEOTIDE SEQUENCE [LARGE SCALE GENOMIC DNA]</scope>
    <source>
        <strain evidence="24">RS5460</strain>
    </source>
</reference>
<protein>
    <recommendedName>
        <fullName evidence="5">Sterol regulatory element-binding protein cleavage-activating protein</fullName>
    </recommendedName>
</protein>
<feature type="domain" description="SSD" evidence="22">
    <location>
        <begin position="84"/>
        <end position="243"/>
    </location>
</feature>
<comment type="similarity">
    <text evidence="4">Belongs to the WD repeat SCAP family.</text>
</comment>
<comment type="function">
    <text evidence="19">Escort protein required for cholesterol as well as lipid homeostasis. Regulates export of the SCAP-SREBP complex from the endoplasmic reticulum to the Golgi upon low cholesterol, thereby regulating the processing of sterol regulatory element-binding proteins (SREBPs) SREBF1/SREBP1 and SREBF2/SREBP2. At high sterol concentrations, formation of a ternary complex with INSIG (INSIG1 or INSIG2) leads to mask the ER export signal in SCAP, promoting retention of the complex in the endoplasmic reticulum. Low sterol concentrations trigger release of INSIG, a conformational change in the SSD domain of SCAP, unmasking of the ER export signal, promoting recruitment into COPII-coated vesicles and transport of the SCAP-SREBP to the Golgi: in the Golgi, SREBPs are then processed, releasing the transcription factor fragment of SREBPs from the membrane, its import into the nucleus and up-regulation of LDLR, INSIG1 and the mevalonate pathway. Binds cholesterol via its SSD domain.</text>
</comment>
<evidence type="ECO:0000256" key="20">
    <source>
        <dbReference type="SAM" id="MobiDB-lite"/>
    </source>
</evidence>
<keyword evidence="7" id="KW-0853">WD repeat</keyword>
<dbReference type="GO" id="GO:0032933">
    <property type="term" value="P:SREBP signaling pathway"/>
    <property type="evidence" value="ECO:0007669"/>
    <property type="project" value="InterPro"/>
</dbReference>
<keyword evidence="9" id="KW-0677">Repeat</keyword>
<evidence type="ECO:0000256" key="16">
    <source>
        <dbReference type="ARBA" id="ARBA00023166"/>
    </source>
</evidence>
<evidence type="ECO:0000256" key="2">
    <source>
        <dbReference type="ARBA" id="ARBA00004557"/>
    </source>
</evidence>
<feature type="region of interest" description="Disordered" evidence="20">
    <location>
        <begin position="303"/>
        <end position="341"/>
    </location>
</feature>
<accession>A0AAN4ZK52</accession>
<sequence>MCVRDILLGLPTARAGVKQYYQTNRERSITFGITVLLSAYDPTALSNLRSSLNAPDSNFTMFTSQENKTPYVHVFFKPTKRLTDFTPLLISYVIFMIYVFFSASKFEMVSSRWGLALAAGGSVSFTLLMTSGVVMHLDLAPSLWGDEIFPYLALIIGLENCLCITKAVVYTPPSMDVPARISLGLSSEGYSLVKYFVIEQFFLAVAFFIFPLAEIRDFVKFASIGLIVDFYMQMFFFAPCLAFDLQALSEAEKTRFAYQLLASDIPRLRHFPPISCPMKRLLPRLFSPKVQIRRVHSENSLLQQATASEATSRPSTPNMEKERSESARGHRRTASMHTTAAVNAEEEELLPRLELPERLRPMQPAAEVVRSKLLSLMSFVARTRIIQRSIIIVFVCWATWVQWESSGYIEVARQLENSRDDYRKHTFKWWPAVMGAYNVSLSGSYTTFLPPIVLTKSISPSDPLLSFQPTVDESVTEKVDISFRVSWLEKQIVLYLALCSITVFVMVGGFLLYIFFWDEWQKKKEERKSRAHSRDALGAGGMHSDTAFRSLANLRSPIAACTIVSPSLIASATVDGRLILWPTASSRQPDQINRMRPGDENVHHSPHLRPRRSARHIWALSSRHSCLIVGCADGCLEIASCEQLRILAILQSSKASITNIVTRASLLVMARVDGSVEFASLELTSETPSTVRSLSSIRLIRCCREPLAFLLSAPLCFIAVGVDSMIKAYDSRSTECLFSLLAHNAPLSSIKIDHVENMAFSVCEAAVLCAWNLTGVLAWSTDCVANVELAITTTFLVTFSPDGRLVLREKKLGKKQSELSNQRQTKPANRITIRVISGDLVVVSLDETIVFWDLQKQAILGEIDMEFPVECLHVINDSTILVQSTQTLVIVEVPSVTRYRRELSSTRNS</sequence>
<keyword evidence="6" id="KW-0153">Cholesterol metabolism</keyword>
<evidence type="ECO:0000256" key="1">
    <source>
        <dbReference type="ARBA" id="ARBA00004477"/>
    </source>
</evidence>
<keyword evidence="10" id="KW-0256">Endoplasmic reticulum</keyword>
<evidence type="ECO:0000256" key="7">
    <source>
        <dbReference type="ARBA" id="ARBA00022574"/>
    </source>
</evidence>
<evidence type="ECO:0000256" key="10">
    <source>
        <dbReference type="ARBA" id="ARBA00022824"/>
    </source>
</evidence>
<gene>
    <name evidence="23" type="ORF">PMAYCL1PPCAC_08685</name>
</gene>
<keyword evidence="11 21" id="KW-1133">Transmembrane helix</keyword>
<feature type="transmembrane region" description="Helical" evidence="21">
    <location>
        <begin position="113"/>
        <end position="136"/>
    </location>
</feature>
<evidence type="ECO:0000256" key="13">
    <source>
        <dbReference type="ARBA" id="ARBA00023098"/>
    </source>
</evidence>
<keyword evidence="17" id="KW-0325">Glycoprotein</keyword>
<dbReference type="Pfam" id="PF24006">
    <property type="entry name" value="SCAP_N"/>
    <property type="match status" value="1"/>
</dbReference>
<evidence type="ECO:0000256" key="5">
    <source>
        <dbReference type="ARBA" id="ARBA00019541"/>
    </source>
</evidence>
<feature type="transmembrane region" description="Helical" evidence="21">
    <location>
        <begin position="492"/>
        <end position="517"/>
    </location>
</feature>
<dbReference type="GO" id="GO:0032936">
    <property type="term" value="C:SREBP-SCAP complex"/>
    <property type="evidence" value="ECO:0007669"/>
    <property type="project" value="TreeGrafter"/>
</dbReference>
<evidence type="ECO:0000313" key="24">
    <source>
        <dbReference type="Proteomes" id="UP001328107"/>
    </source>
</evidence>
<dbReference type="InterPro" id="IPR001680">
    <property type="entry name" value="WD40_rpt"/>
</dbReference>